<name>A0A6A3DJM5_9STRA</name>
<gene>
    <name evidence="3" type="ORF">PF002_g31385</name>
    <name evidence="2" type="ORF">PF009_g31336</name>
</gene>
<sequence>MAPWYTPRRPPVSGRAPARAGQPSSAHWLIGALGRTTTSACLGTSARTGRAVQALRTILLAPWDALRRPPVSGLSALSNWRPGTHPNVRLSRGV</sequence>
<comment type="caution">
    <text evidence="2">The sequence shown here is derived from an EMBL/GenBank/DDBJ whole genome shotgun (WGS) entry which is preliminary data.</text>
</comment>
<organism evidence="2 4">
    <name type="scientific">Phytophthora fragariae</name>
    <dbReference type="NCBI Taxonomy" id="53985"/>
    <lineage>
        <taxon>Eukaryota</taxon>
        <taxon>Sar</taxon>
        <taxon>Stramenopiles</taxon>
        <taxon>Oomycota</taxon>
        <taxon>Peronosporomycetes</taxon>
        <taxon>Peronosporales</taxon>
        <taxon>Peronosporaceae</taxon>
        <taxon>Phytophthora</taxon>
    </lineage>
</organism>
<reference evidence="4 5" key="1">
    <citation type="submission" date="2018-08" db="EMBL/GenBank/DDBJ databases">
        <title>Genomic investigation of the strawberry pathogen Phytophthora fragariae indicates pathogenicity is determined by transcriptional variation in three key races.</title>
        <authorList>
            <person name="Adams T.M."/>
            <person name="Armitage A.D."/>
            <person name="Sobczyk M.K."/>
            <person name="Bates H.J."/>
            <person name="Dunwell J.M."/>
            <person name="Nellist C.F."/>
            <person name="Harrison R.J."/>
        </authorList>
    </citation>
    <scope>NUCLEOTIDE SEQUENCE [LARGE SCALE GENOMIC DNA]</scope>
    <source>
        <strain evidence="3 5">BC-1</strain>
        <strain evidence="2 4">NOV-9</strain>
    </source>
</reference>
<dbReference type="Proteomes" id="UP000440367">
    <property type="component" value="Unassembled WGS sequence"/>
</dbReference>
<evidence type="ECO:0000313" key="2">
    <source>
        <dbReference type="EMBL" id="KAE8918348.1"/>
    </source>
</evidence>
<dbReference type="EMBL" id="QXGD01005682">
    <property type="protein sequence ID" value="KAE9165318.1"/>
    <property type="molecule type" value="Genomic_DNA"/>
</dbReference>
<evidence type="ECO:0000313" key="3">
    <source>
        <dbReference type="EMBL" id="KAE9165318.1"/>
    </source>
</evidence>
<dbReference type="AlphaFoldDB" id="A0A6A3DJM5"/>
<evidence type="ECO:0000256" key="1">
    <source>
        <dbReference type="SAM" id="MobiDB-lite"/>
    </source>
</evidence>
<evidence type="ECO:0000313" key="4">
    <source>
        <dbReference type="Proteomes" id="UP000429523"/>
    </source>
</evidence>
<feature type="region of interest" description="Disordered" evidence="1">
    <location>
        <begin position="1"/>
        <end position="23"/>
    </location>
</feature>
<dbReference type="Proteomes" id="UP000429523">
    <property type="component" value="Unassembled WGS sequence"/>
</dbReference>
<evidence type="ECO:0000313" key="5">
    <source>
        <dbReference type="Proteomes" id="UP000440367"/>
    </source>
</evidence>
<accession>A0A6A3DJM5</accession>
<dbReference type="EMBL" id="QXGF01005806">
    <property type="protein sequence ID" value="KAE8918348.1"/>
    <property type="molecule type" value="Genomic_DNA"/>
</dbReference>
<proteinExistence type="predicted"/>
<protein>
    <submittedName>
        <fullName evidence="2">Uncharacterized protein</fullName>
    </submittedName>
</protein>